<reference evidence="1 2" key="1">
    <citation type="submission" date="2019-09" db="EMBL/GenBank/DDBJ databases">
        <title>Genomes of family Cryomorphaceae.</title>
        <authorList>
            <person name="Bowman J.P."/>
        </authorList>
    </citation>
    <scope>NUCLEOTIDE SEQUENCE [LARGE SCALE GENOMIC DNA]</scope>
    <source>
        <strain evidence="1 2">LMG 25704</strain>
    </source>
</reference>
<dbReference type="Proteomes" id="UP000468650">
    <property type="component" value="Unassembled WGS sequence"/>
</dbReference>
<proteinExistence type="predicted"/>
<organism evidence="1 2">
    <name type="scientific">Phaeocystidibacter luteus</name>
    <dbReference type="NCBI Taxonomy" id="911197"/>
    <lineage>
        <taxon>Bacteria</taxon>
        <taxon>Pseudomonadati</taxon>
        <taxon>Bacteroidota</taxon>
        <taxon>Flavobacteriia</taxon>
        <taxon>Flavobacteriales</taxon>
        <taxon>Phaeocystidibacteraceae</taxon>
        <taxon>Phaeocystidibacter</taxon>
    </lineage>
</organism>
<keyword evidence="2" id="KW-1185">Reference proteome</keyword>
<name>A0A6N6RID4_9FLAO</name>
<protein>
    <submittedName>
        <fullName evidence="1">Uncharacterized protein</fullName>
    </submittedName>
</protein>
<dbReference type="RefSeq" id="WP_151667333.1">
    <property type="nucleotide sequence ID" value="NZ_WBVO01000005.1"/>
</dbReference>
<dbReference type="AlphaFoldDB" id="A0A6N6RID4"/>
<dbReference type="EMBL" id="WBVO01000005">
    <property type="protein sequence ID" value="KAB2810189.1"/>
    <property type="molecule type" value="Genomic_DNA"/>
</dbReference>
<evidence type="ECO:0000313" key="1">
    <source>
        <dbReference type="EMBL" id="KAB2810189.1"/>
    </source>
</evidence>
<comment type="caution">
    <text evidence="1">The sequence shown here is derived from an EMBL/GenBank/DDBJ whole genome shotgun (WGS) entry which is preliminary data.</text>
</comment>
<sequence>MHLRLITLLFLCTLSPHTRAQDWRIHLDSLKLASDTIQGTYPFDDPIDGAYPADIIGEFQWVMISSLEKLAALNIPLDSITNIDMIDILPIEGTNASILQWDAKTGGSFQQVYVYAWIESDGQSQLVDLGLSGYTQAVDVLQRDNETLVMLYTEVRGCNTCFEGALSLVNLSHSPVTEAKLTIYSRSWEIQIRKVREDIYYFRGYLYHDAYLKIYRGNEMTYSSQDDPFFDMRYPAIDDEGLERIANGFIEIVDKREFRLVDHAIDDESSEMSD</sequence>
<evidence type="ECO:0000313" key="2">
    <source>
        <dbReference type="Proteomes" id="UP000468650"/>
    </source>
</evidence>
<gene>
    <name evidence="1" type="ORF">F8C67_08115</name>
</gene>
<accession>A0A6N6RID4</accession>